<dbReference type="GO" id="GO:0005886">
    <property type="term" value="C:plasma membrane"/>
    <property type="evidence" value="ECO:0007669"/>
    <property type="project" value="UniProtKB-SubCell"/>
</dbReference>
<dbReference type="GO" id="GO:0006865">
    <property type="term" value="P:amino acid transport"/>
    <property type="evidence" value="ECO:0007669"/>
    <property type="project" value="UniProtKB-UniRule"/>
</dbReference>
<keyword evidence="3 7" id="KW-0547">Nucleotide-binding</keyword>
<dbReference type="InterPro" id="IPR005892">
    <property type="entry name" value="Gly-betaine_transp_ATP-bd"/>
</dbReference>
<dbReference type="PANTHER" id="PTHR43869">
    <property type="entry name" value="GLYCINE BETAINE/PROLINE BETAINE TRANSPORT SYSTEM ATP-BINDING PROTEIN PROV"/>
    <property type="match status" value="1"/>
</dbReference>
<dbReference type="InterPro" id="IPR046342">
    <property type="entry name" value="CBS_dom_sf"/>
</dbReference>
<keyword evidence="7" id="KW-1003">Cell membrane</keyword>
<dbReference type="STRING" id="1185766.SAMN05216224_101755"/>
<keyword evidence="10" id="KW-1185">Reference proteome</keyword>
<gene>
    <name evidence="9" type="ORF">DL1_06110</name>
</gene>
<dbReference type="PANTHER" id="PTHR43869:SF1">
    <property type="entry name" value="GLYCINE BETAINE_PROLINE BETAINE TRANSPORT SYSTEM ATP-BINDING PROTEIN PROV"/>
    <property type="match status" value="1"/>
</dbReference>
<comment type="subcellular location">
    <subcellularLocation>
        <location evidence="7">Cell inner membrane</location>
        <topology evidence="7">Peripheral membrane protein</topology>
    </subcellularLocation>
</comment>
<proteinExistence type="inferred from homology"/>
<dbReference type="eggNOG" id="COG4175">
    <property type="taxonomic scope" value="Bacteria"/>
</dbReference>
<dbReference type="FunFam" id="3.40.50.300:FF:000201">
    <property type="entry name" value="Glycine betaine/L-proline ABC transporter ATP-binding protein"/>
    <property type="match status" value="1"/>
</dbReference>
<evidence type="ECO:0000313" key="9">
    <source>
        <dbReference type="EMBL" id="KEP69023.1"/>
    </source>
</evidence>
<organism evidence="9 10">
    <name type="scientific">Thioclava dalianensis</name>
    <dbReference type="NCBI Taxonomy" id="1185766"/>
    <lineage>
        <taxon>Bacteria</taxon>
        <taxon>Pseudomonadati</taxon>
        <taxon>Pseudomonadota</taxon>
        <taxon>Alphaproteobacteria</taxon>
        <taxon>Rhodobacterales</taxon>
        <taxon>Paracoccaceae</taxon>
        <taxon>Thioclava</taxon>
    </lineage>
</organism>
<evidence type="ECO:0000256" key="4">
    <source>
        <dbReference type="ARBA" id="ARBA00022840"/>
    </source>
</evidence>
<evidence type="ECO:0000313" key="10">
    <source>
        <dbReference type="Proteomes" id="UP000027725"/>
    </source>
</evidence>
<dbReference type="InterPro" id="IPR051921">
    <property type="entry name" value="ABC_osmolyte_uptake_ATP-bind"/>
</dbReference>
<dbReference type="RefSeq" id="WP_051693573.1">
    <property type="nucleotide sequence ID" value="NZ_FOVB01000001.1"/>
</dbReference>
<dbReference type="SUPFAM" id="SSF54631">
    <property type="entry name" value="CBS-domain pair"/>
    <property type="match status" value="1"/>
</dbReference>
<accession>A0A074TJ31</accession>
<comment type="subunit">
    <text evidence="7">The complex is probably composed of two ATP-binding proteins, two transmembrane proteins and a solute-binding protein.</text>
</comment>
<dbReference type="GO" id="GO:0005524">
    <property type="term" value="F:ATP binding"/>
    <property type="evidence" value="ECO:0007669"/>
    <property type="project" value="UniProtKB-UniRule"/>
</dbReference>
<comment type="similarity">
    <text evidence="1 7">Belongs to the ABC transporter superfamily.</text>
</comment>
<evidence type="ECO:0000256" key="3">
    <source>
        <dbReference type="ARBA" id="ARBA00022741"/>
    </source>
</evidence>
<evidence type="ECO:0000256" key="6">
    <source>
        <dbReference type="ARBA" id="ARBA00061968"/>
    </source>
</evidence>
<dbReference type="GO" id="GO:0006970">
    <property type="term" value="P:response to osmotic stress"/>
    <property type="evidence" value="ECO:0007669"/>
    <property type="project" value="UniProtKB-ARBA"/>
</dbReference>
<protein>
    <recommendedName>
        <fullName evidence="7">Quaternary amine transport ATP-binding protein</fullName>
        <ecNumber evidence="7">7.6.2.9</ecNumber>
    </recommendedName>
</protein>
<feature type="domain" description="ABC transporter" evidence="8">
    <location>
        <begin position="15"/>
        <end position="275"/>
    </location>
</feature>
<evidence type="ECO:0000256" key="5">
    <source>
        <dbReference type="ARBA" id="ARBA00051811"/>
    </source>
</evidence>
<dbReference type="NCBIfam" id="TIGR01186">
    <property type="entry name" value="proV"/>
    <property type="match status" value="1"/>
</dbReference>
<dbReference type="EMBL" id="JHEH01000019">
    <property type="protein sequence ID" value="KEP69023.1"/>
    <property type="molecule type" value="Genomic_DNA"/>
</dbReference>
<dbReference type="InterPro" id="IPR017871">
    <property type="entry name" value="ABC_transporter-like_CS"/>
</dbReference>
<dbReference type="EC" id="7.6.2.9" evidence="7"/>
<dbReference type="PROSITE" id="PS50893">
    <property type="entry name" value="ABC_TRANSPORTER_2"/>
    <property type="match status" value="1"/>
</dbReference>
<evidence type="ECO:0000256" key="7">
    <source>
        <dbReference type="RuleBase" id="RU369116"/>
    </source>
</evidence>
<comment type="caution">
    <text evidence="9">The sequence shown here is derived from an EMBL/GenBank/DDBJ whole genome shotgun (WGS) entry which is preliminary data.</text>
</comment>
<keyword evidence="7" id="KW-0472">Membrane</keyword>
<reference evidence="9 10" key="1">
    <citation type="submission" date="2014-03" db="EMBL/GenBank/DDBJ databases">
        <title>The draft genome sequence of Thioclava dalianensis DLFJ1-1.</title>
        <authorList>
            <person name="Lai Q."/>
            <person name="Shao Z."/>
        </authorList>
    </citation>
    <scope>NUCLEOTIDE SEQUENCE [LARGE SCALE GENOMIC DNA]</scope>
    <source>
        <strain evidence="9 10">DLFJ1-1</strain>
    </source>
</reference>
<dbReference type="InterPro" id="IPR027417">
    <property type="entry name" value="P-loop_NTPase"/>
</dbReference>
<evidence type="ECO:0000256" key="1">
    <source>
        <dbReference type="ARBA" id="ARBA00005417"/>
    </source>
</evidence>
<dbReference type="Gene3D" id="3.40.50.300">
    <property type="entry name" value="P-loop containing nucleotide triphosphate hydrolases"/>
    <property type="match status" value="1"/>
</dbReference>
<dbReference type="SUPFAM" id="SSF52540">
    <property type="entry name" value="P-loop containing nucleoside triphosphate hydrolases"/>
    <property type="match status" value="1"/>
</dbReference>
<dbReference type="OrthoDB" id="9802264at2"/>
<dbReference type="GO" id="GO:0016887">
    <property type="term" value="F:ATP hydrolysis activity"/>
    <property type="evidence" value="ECO:0007669"/>
    <property type="project" value="UniProtKB-UniRule"/>
</dbReference>
<dbReference type="Proteomes" id="UP000027725">
    <property type="component" value="Unassembled WGS sequence"/>
</dbReference>
<dbReference type="SMART" id="SM00382">
    <property type="entry name" value="AAA"/>
    <property type="match status" value="1"/>
</dbReference>
<dbReference type="Pfam" id="PF00005">
    <property type="entry name" value="ABC_tran"/>
    <property type="match status" value="1"/>
</dbReference>
<dbReference type="GO" id="GO:0015418">
    <property type="term" value="F:ABC-type quaternary ammonium compound transporting activity"/>
    <property type="evidence" value="ECO:0007669"/>
    <property type="project" value="UniProtKB-EC"/>
</dbReference>
<dbReference type="InterPro" id="IPR003593">
    <property type="entry name" value="AAA+_ATPase"/>
</dbReference>
<dbReference type="CDD" id="cd03294">
    <property type="entry name" value="ABC_Pro_Gly_Betaine"/>
    <property type="match status" value="1"/>
</dbReference>
<comment type="catalytic activity">
    <reaction evidence="5">
        <text>a quaternary ammonium(out) + ATP + H2O = a quaternary ammonium(in) + ADP + phosphate + H(+)</text>
        <dbReference type="Rhea" id="RHEA:11036"/>
        <dbReference type="ChEBI" id="CHEBI:15377"/>
        <dbReference type="ChEBI" id="CHEBI:15378"/>
        <dbReference type="ChEBI" id="CHEBI:30616"/>
        <dbReference type="ChEBI" id="CHEBI:35267"/>
        <dbReference type="ChEBI" id="CHEBI:43474"/>
        <dbReference type="ChEBI" id="CHEBI:456216"/>
        <dbReference type="EC" id="7.6.2.9"/>
    </reaction>
    <physiologicalReaction direction="left-to-right" evidence="5">
        <dbReference type="Rhea" id="RHEA:11037"/>
    </physiologicalReaction>
</comment>
<keyword evidence="7" id="KW-0997">Cell inner membrane</keyword>
<keyword evidence="4 7" id="KW-0067">ATP-binding</keyword>
<sequence>MTDSTTQSAETRSGVEIRDLYKIFGSNPKRYIDAVKNGMTKTELNDKHNHVLGLQNINLELPPGQISVIMGLSGSGKSTLIRHINGLIMPTAGQILYNGRDVVQMNEQELREFRRHETAMVFQKFALLPHRTVLQNVSYGLDVQGIARSKSEPIARKWIERVGLAGYEDNYPAQLSGGMQQRVGLARALANDADILLMDEAFSALDPLIRMDMQKVLLDLQSELKKTIIFITHDLDEALRLGDKIAILRDGALSQVGTGQQIVLNPANDYIAEFVREVNRGRVIKAETVATPLPEGDAPLPEFKIKGGSTLEKAARRLAEHDQRKATVVARDGRPIGTIDMHTMLTAMVTPATVDDEDAA</sequence>
<evidence type="ECO:0000259" key="8">
    <source>
        <dbReference type="PROSITE" id="PS50893"/>
    </source>
</evidence>
<evidence type="ECO:0000256" key="2">
    <source>
        <dbReference type="ARBA" id="ARBA00022448"/>
    </source>
</evidence>
<comment type="subunit">
    <text evidence="6">The complex is probably composed of two ATP-binding proteins (TmoW), two transmembrane proteins (TmoV) and a solute-binding protein (TmoX).</text>
</comment>
<dbReference type="InterPro" id="IPR003439">
    <property type="entry name" value="ABC_transporter-like_ATP-bd"/>
</dbReference>
<dbReference type="GO" id="GO:0031460">
    <property type="term" value="P:glycine betaine transport"/>
    <property type="evidence" value="ECO:0007669"/>
    <property type="project" value="InterPro"/>
</dbReference>
<keyword evidence="2 7" id="KW-0813">Transport</keyword>
<dbReference type="AlphaFoldDB" id="A0A074TJ31"/>
<dbReference type="PROSITE" id="PS00211">
    <property type="entry name" value="ABC_TRANSPORTER_1"/>
    <property type="match status" value="1"/>
</dbReference>
<name>A0A074TJ31_9RHOB</name>